<gene>
    <name evidence="9" type="ORF">RJT34_05010</name>
</gene>
<dbReference type="GO" id="GO:0000278">
    <property type="term" value="P:mitotic cell cycle"/>
    <property type="evidence" value="ECO:0007669"/>
    <property type="project" value="TreeGrafter"/>
</dbReference>
<evidence type="ECO:0000256" key="4">
    <source>
        <dbReference type="ARBA" id="ARBA00022701"/>
    </source>
</evidence>
<evidence type="ECO:0000313" key="9">
    <source>
        <dbReference type="EMBL" id="KAK7308783.1"/>
    </source>
</evidence>
<dbReference type="GO" id="GO:0043015">
    <property type="term" value="F:gamma-tubulin binding"/>
    <property type="evidence" value="ECO:0007669"/>
    <property type="project" value="InterPro"/>
</dbReference>
<feature type="region of interest" description="Disordered" evidence="6">
    <location>
        <begin position="51"/>
        <end position="78"/>
    </location>
</feature>
<sequence length="1261" mass="141965">MQSCSVRHLSAKRDPSFCFEKDRERLMMVDAKLASLLENLKVQDPWLPPNPTTWESIPSESGLRSSSSFKSNQPPHQLSTLSESSLVRLVMNAMQGAKSSLITIQKLSAIFCSDPADRTFLHIPTLWNRASSTHSLGNILESIGCTGSLVYLLRAFVDYFTNMNVDAPSGHTLHNSDVCQSETQQEDAGRVAEFPPFSLVNQAFAVSVRKVLEGYICGLDTVHASVTLRRSSKDVDLPLSGCLKNVVHSEITLLEFYLHTKELRTQIEALASICNLQKWALCFLDTAFEDLIIEATAEFRDFCRGGNLLTFLFAQLQAADPTHCTLLKFLFLQSCEPYCGFIRSWIFKAEIHDPYKEFIVENVECLPPNSHVKADVSIDFSLASVKVRDGVPIPGFLKDFLVPLVRAGQQLQVLLKLLELCIHIASGEHTCDDFLPCWSGFSNSNLSYSSPLTFSKDVIEAMVLARENYYKRMNEKIESLLSSLEVRYQQVAMHASAPFFDNGGGISEKIGQIMLEDESIACATADQRNLNMDNGNLDSDVSSTIDEFSLLEDICDSESSSLNSSEEQLDCDQLSDWPSPVVGQQNHMSALSFLKSTNSSIHNSHHHEKSGSDSHGISDKMDVFDNLVKSSHEEVISSDMSNPLNTGNSCCSGKFSIQYRDSLINSCSGMGRLLKKSSENAGNVEQKVTEKHIGSLRYSMLCHDVINISNTLSGKAMREDQPDNSTLASNLYGFQPQKYDNQCNHLSINPLSMNPMLTRNSLLHLMGRHGGKYKAVHEQTLPYFNFSTVEDPCKVYVDKLPTNSRCRSASPFPCDSNVSTCDDKYNEYGEICHDREDELADVPKLCFDASMDKMDHKTHVLTVVSGGSSWERLLGGFRRTVNCDDTQKQSLLPTFEIPLDIIIDKCLLQEIMLQYNYVSKLAINVLEEAFQLQEHLLALRRYHFMELADWADLFILSLWHHKWSVTEANERLSEIQGLLELSIQKSSCEQDTNKDRLFVYLKGHGKLPLSASAIGVRSFDFLGLGYHVDWPLSIVLTPAALKIYADIFSFLIQVKLAIFSLTDVWCSLKALVHTNTMTKNQNSELHREAGNLNILMKMRHQISHFVSTLQQYVESQLSHVSWCRFLHSLQHKVKDMMDLESVHMEYLADSLCICFLSNETKAVGSIIESILQCALDFRSCLTVGAWDVGSDQGDLLGKLSRINISQVLSIKQKFDRSLKQLHICYIKEPKHGNFGLSRFWDYLNYNEYYSNGSNEMRYYAV</sequence>
<dbReference type="InterPro" id="IPR042241">
    <property type="entry name" value="GCP_C_sf"/>
</dbReference>
<evidence type="ECO:0000256" key="1">
    <source>
        <dbReference type="ARBA" id="ARBA00004245"/>
    </source>
</evidence>
<dbReference type="PANTHER" id="PTHR19302:SF70">
    <property type="entry name" value="GAMMA-TUBULIN COMPLEX COMPONENT 6"/>
    <property type="match status" value="1"/>
</dbReference>
<dbReference type="GO" id="GO:0000922">
    <property type="term" value="C:spindle pole"/>
    <property type="evidence" value="ECO:0007669"/>
    <property type="project" value="InterPro"/>
</dbReference>
<evidence type="ECO:0000259" key="8">
    <source>
        <dbReference type="Pfam" id="PF17681"/>
    </source>
</evidence>
<keyword evidence="5" id="KW-0206">Cytoskeleton</keyword>
<keyword evidence="10" id="KW-1185">Reference proteome</keyword>
<evidence type="ECO:0000313" key="10">
    <source>
        <dbReference type="Proteomes" id="UP001359559"/>
    </source>
</evidence>
<comment type="subcellular location">
    <subcellularLocation>
        <location evidence="1">Cytoplasm</location>
        <location evidence="1">Cytoskeleton</location>
    </subcellularLocation>
</comment>
<dbReference type="InterPro" id="IPR007259">
    <property type="entry name" value="GCP"/>
</dbReference>
<dbReference type="InterPro" id="IPR040457">
    <property type="entry name" value="GCP_C"/>
</dbReference>
<comment type="similarity">
    <text evidence="2">Belongs to the TUBGCP family.</text>
</comment>
<dbReference type="GO" id="GO:0000930">
    <property type="term" value="C:gamma-tubulin complex"/>
    <property type="evidence" value="ECO:0007669"/>
    <property type="project" value="TreeGrafter"/>
</dbReference>
<proteinExistence type="inferred from homology"/>
<dbReference type="InterPro" id="IPR041470">
    <property type="entry name" value="GCP_N"/>
</dbReference>
<dbReference type="AlphaFoldDB" id="A0AAN9K1K0"/>
<feature type="compositionally biased region" description="Polar residues" evidence="6">
    <location>
        <begin position="52"/>
        <end position="78"/>
    </location>
</feature>
<dbReference type="Pfam" id="PF04130">
    <property type="entry name" value="GCP_C_terminal"/>
    <property type="match status" value="1"/>
</dbReference>
<keyword evidence="4" id="KW-0493">Microtubule</keyword>
<dbReference type="GO" id="GO:0051011">
    <property type="term" value="F:microtubule minus-end binding"/>
    <property type="evidence" value="ECO:0007669"/>
    <property type="project" value="TreeGrafter"/>
</dbReference>
<dbReference type="GO" id="GO:0051225">
    <property type="term" value="P:spindle assembly"/>
    <property type="evidence" value="ECO:0007669"/>
    <property type="project" value="TreeGrafter"/>
</dbReference>
<keyword evidence="3" id="KW-0963">Cytoplasm</keyword>
<name>A0AAN9K1K0_CLITE</name>
<dbReference type="PANTHER" id="PTHR19302">
    <property type="entry name" value="GAMMA TUBULIN COMPLEX PROTEIN"/>
    <property type="match status" value="1"/>
</dbReference>
<dbReference type="Proteomes" id="UP001359559">
    <property type="component" value="Unassembled WGS sequence"/>
</dbReference>
<evidence type="ECO:0000256" key="3">
    <source>
        <dbReference type="ARBA" id="ARBA00022490"/>
    </source>
</evidence>
<protein>
    <recommendedName>
        <fullName evidence="11">Gamma-tubulin complex component 6</fullName>
    </recommendedName>
</protein>
<evidence type="ECO:0008006" key="11">
    <source>
        <dbReference type="Google" id="ProtNLM"/>
    </source>
</evidence>
<dbReference type="EMBL" id="JAYKXN010000002">
    <property type="protein sequence ID" value="KAK7308783.1"/>
    <property type="molecule type" value="Genomic_DNA"/>
</dbReference>
<dbReference type="GO" id="GO:0051321">
    <property type="term" value="P:meiotic cell cycle"/>
    <property type="evidence" value="ECO:0007669"/>
    <property type="project" value="TreeGrafter"/>
</dbReference>
<dbReference type="Gene3D" id="1.20.120.1900">
    <property type="entry name" value="Gamma-tubulin complex, C-terminal domain"/>
    <property type="match status" value="1"/>
</dbReference>
<dbReference type="GO" id="GO:0005874">
    <property type="term" value="C:microtubule"/>
    <property type="evidence" value="ECO:0007669"/>
    <property type="project" value="UniProtKB-KW"/>
</dbReference>
<dbReference type="Pfam" id="PF17681">
    <property type="entry name" value="GCP_N_terminal"/>
    <property type="match status" value="1"/>
</dbReference>
<reference evidence="9 10" key="1">
    <citation type="submission" date="2024-01" db="EMBL/GenBank/DDBJ databases">
        <title>The genomes of 5 underutilized Papilionoideae crops provide insights into root nodulation and disease resistance.</title>
        <authorList>
            <person name="Yuan L."/>
        </authorList>
    </citation>
    <scope>NUCLEOTIDE SEQUENCE [LARGE SCALE GENOMIC DNA]</scope>
    <source>
        <strain evidence="9">LY-2023</strain>
        <tissue evidence="9">Leaf</tissue>
    </source>
</reference>
<dbReference type="FunFam" id="1.20.120.1900:FF:000018">
    <property type="entry name" value="Gamma-tubulin complex component 6 isoform A"/>
    <property type="match status" value="1"/>
</dbReference>
<evidence type="ECO:0000259" key="7">
    <source>
        <dbReference type="Pfam" id="PF04130"/>
    </source>
</evidence>
<evidence type="ECO:0000256" key="5">
    <source>
        <dbReference type="ARBA" id="ARBA00023212"/>
    </source>
</evidence>
<dbReference type="GO" id="GO:0007020">
    <property type="term" value="P:microtubule nucleation"/>
    <property type="evidence" value="ECO:0007669"/>
    <property type="project" value="InterPro"/>
</dbReference>
<accession>A0AAN9K1K0</accession>
<feature type="domain" description="Gamma tubulin complex component protein N-terminal" evidence="8">
    <location>
        <begin position="88"/>
        <end position="493"/>
    </location>
</feature>
<evidence type="ECO:0000256" key="2">
    <source>
        <dbReference type="ARBA" id="ARBA00010337"/>
    </source>
</evidence>
<comment type="caution">
    <text evidence="9">The sequence shown here is derived from an EMBL/GenBank/DDBJ whole genome shotgun (WGS) entry which is preliminary data.</text>
</comment>
<organism evidence="9 10">
    <name type="scientific">Clitoria ternatea</name>
    <name type="common">Butterfly pea</name>
    <dbReference type="NCBI Taxonomy" id="43366"/>
    <lineage>
        <taxon>Eukaryota</taxon>
        <taxon>Viridiplantae</taxon>
        <taxon>Streptophyta</taxon>
        <taxon>Embryophyta</taxon>
        <taxon>Tracheophyta</taxon>
        <taxon>Spermatophyta</taxon>
        <taxon>Magnoliopsida</taxon>
        <taxon>eudicotyledons</taxon>
        <taxon>Gunneridae</taxon>
        <taxon>Pentapetalae</taxon>
        <taxon>rosids</taxon>
        <taxon>fabids</taxon>
        <taxon>Fabales</taxon>
        <taxon>Fabaceae</taxon>
        <taxon>Papilionoideae</taxon>
        <taxon>50 kb inversion clade</taxon>
        <taxon>NPAAA clade</taxon>
        <taxon>indigoferoid/millettioid clade</taxon>
        <taxon>Phaseoleae</taxon>
        <taxon>Clitoria</taxon>
    </lineage>
</organism>
<evidence type="ECO:0000256" key="6">
    <source>
        <dbReference type="SAM" id="MobiDB-lite"/>
    </source>
</evidence>
<feature type="domain" description="Gamma tubulin complex component C-terminal" evidence="7">
    <location>
        <begin position="932"/>
        <end position="1249"/>
    </location>
</feature>
<dbReference type="GO" id="GO:0031122">
    <property type="term" value="P:cytoplasmic microtubule organization"/>
    <property type="evidence" value="ECO:0007669"/>
    <property type="project" value="TreeGrafter"/>
</dbReference>